<feature type="chain" id="PRO_5038684184" evidence="12">
    <location>
        <begin position="27"/>
        <end position="450"/>
    </location>
</feature>
<feature type="active site" evidence="7">
    <location>
        <position position="196"/>
    </location>
</feature>
<dbReference type="SUPFAM" id="SSF56601">
    <property type="entry name" value="beta-lactamase/transpeptidase-like"/>
    <property type="match status" value="1"/>
</dbReference>
<keyword evidence="15" id="KW-1185">Reference proteome</keyword>
<evidence type="ECO:0000256" key="9">
    <source>
        <dbReference type="RuleBase" id="RU004016"/>
    </source>
</evidence>
<comment type="caution">
    <text evidence="14">The sequence shown here is derived from an EMBL/GenBank/DDBJ whole genome shotgun (WGS) entry which is preliminary data.</text>
</comment>
<keyword evidence="3" id="KW-0378">Hydrolase</keyword>
<keyword evidence="6" id="KW-0961">Cell wall biogenesis/degradation</keyword>
<evidence type="ECO:0000256" key="6">
    <source>
        <dbReference type="ARBA" id="ARBA00023316"/>
    </source>
</evidence>
<dbReference type="RefSeq" id="WP_245931156.1">
    <property type="nucleotide sequence ID" value="NZ_CP154825.1"/>
</dbReference>
<dbReference type="PANTHER" id="PTHR21581">
    <property type="entry name" value="D-ALANYL-D-ALANINE CARBOXYPEPTIDASE"/>
    <property type="match status" value="1"/>
</dbReference>
<keyword evidence="14" id="KW-0645">Protease</keyword>
<feature type="compositionally biased region" description="Low complexity" evidence="10">
    <location>
        <begin position="385"/>
        <end position="397"/>
    </location>
</feature>
<evidence type="ECO:0000256" key="12">
    <source>
        <dbReference type="SAM" id="SignalP"/>
    </source>
</evidence>
<keyword evidence="2 12" id="KW-0732">Signal</keyword>
<evidence type="ECO:0000313" key="14">
    <source>
        <dbReference type="EMBL" id="PPK69692.1"/>
    </source>
</evidence>
<evidence type="ECO:0000256" key="1">
    <source>
        <dbReference type="ARBA" id="ARBA00007164"/>
    </source>
</evidence>
<evidence type="ECO:0000256" key="4">
    <source>
        <dbReference type="ARBA" id="ARBA00022960"/>
    </source>
</evidence>
<dbReference type="EMBL" id="PTIX01000003">
    <property type="protein sequence ID" value="PPK69692.1"/>
    <property type="molecule type" value="Genomic_DNA"/>
</dbReference>
<reference evidence="14 15" key="1">
    <citation type="submission" date="2018-02" db="EMBL/GenBank/DDBJ databases">
        <title>Genomic Encyclopedia of Archaeal and Bacterial Type Strains, Phase II (KMG-II): from individual species to whole genera.</title>
        <authorList>
            <person name="Goeker M."/>
        </authorList>
    </citation>
    <scope>NUCLEOTIDE SEQUENCE [LARGE SCALE GENOMIC DNA]</scope>
    <source>
        <strain evidence="14 15">YU 961-1</strain>
    </source>
</reference>
<dbReference type="InterPro" id="IPR012338">
    <property type="entry name" value="Beta-lactam/transpept-like"/>
</dbReference>
<dbReference type="InterPro" id="IPR001967">
    <property type="entry name" value="Peptidase_S11_N"/>
</dbReference>
<keyword evidence="14" id="KW-0121">Carboxypeptidase</keyword>
<feature type="compositionally biased region" description="Polar residues" evidence="10">
    <location>
        <begin position="373"/>
        <end position="384"/>
    </location>
</feature>
<dbReference type="Pfam" id="PF00768">
    <property type="entry name" value="Peptidase_S11"/>
    <property type="match status" value="1"/>
</dbReference>
<keyword evidence="5" id="KW-0573">Peptidoglycan synthesis</keyword>
<feature type="binding site" evidence="8">
    <location>
        <position position="302"/>
    </location>
    <ligand>
        <name>substrate</name>
    </ligand>
</feature>
<dbReference type="AlphaFoldDB" id="A0A2S6GWS5"/>
<evidence type="ECO:0000256" key="2">
    <source>
        <dbReference type="ARBA" id="ARBA00022729"/>
    </source>
</evidence>
<protein>
    <submittedName>
        <fullName evidence="14">D-alanyl-D-alanine carboxypeptidase (Penicillin-binding protein 5/6)</fullName>
    </submittedName>
</protein>
<name>A0A2S6GWS5_9PSEU</name>
<evidence type="ECO:0000256" key="8">
    <source>
        <dbReference type="PIRSR" id="PIRSR618044-2"/>
    </source>
</evidence>
<sequence>MRFAARRTVTALLVSLCALIASAVLAAPGAVAAPKSPRKAQQTTGGTPTQNSAQCQNHDRPPPPVDTSEEPKPGEPTPKPLPVPAEPVGGTRMGECGVVSPVGAKAAIAGDVTSASWVVADLDSGEVLAAKDPHARERPASLIKTLLAIAVIRELRPEQVVTGTQADADQEGTKVGMGPGGQYTVRLLLHALLMRSGNDAAHALSTLLGGEQATLEKMNALAAELGALDTRAATPSGLDGPGMSSSAYDLSLVFRAAVKHKEFVEAISTKSIDFPGYANKPGYKVVNDNKLLGRYQGFVGGKTGFTDDARHTYMGAAERGGKRVGVVMMRGETATGAPLSDQGAKLLDYGFALAAEKSKPVGVLVDHAPDVQQKPNTGLSNTPGTTDSPNAPTTPAPAAISTADLDRSAFGSYGIPLVALAAVAILVAFGIWFRQKRARAARARRIAAGG</sequence>
<feature type="domain" description="Peptidase S11 D-alanyl-D-alanine carboxypeptidase A N-terminal" evidence="13">
    <location>
        <begin position="107"/>
        <end position="331"/>
    </location>
</feature>
<evidence type="ECO:0000256" key="10">
    <source>
        <dbReference type="SAM" id="MobiDB-lite"/>
    </source>
</evidence>
<feature type="transmembrane region" description="Helical" evidence="11">
    <location>
        <begin position="413"/>
        <end position="433"/>
    </location>
</feature>
<gene>
    <name evidence="14" type="ORF">CLV40_103302</name>
</gene>
<dbReference type="PRINTS" id="PR00725">
    <property type="entry name" value="DADACBPTASE1"/>
</dbReference>
<dbReference type="GO" id="GO:0071555">
    <property type="term" value="P:cell wall organization"/>
    <property type="evidence" value="ECO:0007669"/>
    <property type="project" value="UniProtKB-KW"/>
</dbReference>
<proteinExistence type="inferred from homology"/>
<keyword evidence="4" id="KW-0133">Cell shape</keyword>
<dbReference type="GO" id="GO:0009252">
    <property type="term" value="P:peptidoglycan biosynthetic process"/>
    <property type="evidence" value="ECO:0007669"/>
    <property type="project" value="UniProtKB-KW"/>
</dbReference>
<keyword evidence="11" id="KW-0472">Membrane</keyword>
<evidence type="ECO:0000256" key="7">
    <source>
        <dbReference type="PIRSR" id="PIRSR618044-1"/>
    </source>
</evidence>
<feature type="compositionally biased region" description="Polar residues" evidence="10">
    <location>
        <begin position="39"/>
        <end position="56"/>
    </location>
</feature>
<dbReference type="GO" id="GO:0008360">
    <property type="term" value="P:regulation of cell shape"/>
    <property type="evidence" value="ECO:0007669"/>
    <property type="project" value="UniProtKB-KW"/>
</dbReference>
<evidence type="ECO:0000259" key="13">
    <source>
        <dbReference type="Pfam" id="PF00768"/>
    </source>
</evidence>
<keyword evidence="11" id="KW-1133">Transmembrane helix</keyword>
<organism evidence="14 15">
    <name type="scientific">Actinokineospora auranticolor</name>
    <dbReference type="NCBI Taxonomy" id="155976"/>
    <lineage>
        <taxon>Bacteria</taxon>
        <taxon>Bacillati</taxon>
        <taxon>Actinomycetota</taxon>
        <taxon>Actinomycetes</taxon>
        <taxon>Pseudonocardiales</taxon>
        <taxon>Pseudonocardiaceae</taxon>
        <taxon>Actinokineospora</taxon>
    </lineage>
</organism>
<dbReference type="Proteomes" id="UP000239203">
    <property type="component" value="Unassembled WGS sequence"/>
</dbReference>
<feature type="active site" description="Proton acceptor" evidence="7">
    <location>
        <position position="144"/>
    </location>
</feature>
<evidence type="ECO:0000256" key="5">
    <source>
        <dbReference type="ARBA" id="ARBA00022984"/>
    </source>
</evidence>
<dbReference type="PANTHER" id="PTHR21581:SF33">
    <property type="entry name" value="D-ALANYL-D-ALANINE CARBOXYPEPTIDASE DACB"/>
    <property type="match status" value="1"/>
</dbReference>
<keyword evidence="11" id="KW-0812">Transmembrane</keyword>
<evidence type="ECO:0000313" key="15">
    <source>
        <dbReference type="Proteomes" id="UP000239203"/>
    </source>
</evidence>
<dbReference type="InterPro" id="IPR018044">
    <property type="entry name" value="Peptidase_S11"/>
</dbReference>
<comment type="similarity">
    <text evidence="1 9">Belongs to the peptidase S11 family.</text>
</comment>
<accession>A0A2S6GWS5</accession>
<feature type="active site" description="Acyl-ester intermediate" evidence="7">
    <location>
        <position position="141"/>
    </location>
</feature>
<dbReference type="GO" id="GO:0009002">
    <property type="term" value="F:serine-type D-Ala-D-Ala carboxypeptidase activity"/>
    <property type="evidence" value="ECO:0007669"/>
    <property type="project" value="InterPro"/>
</dbReference>
<dbReference type="GO" id="GO:0006508">
    <property type="term" value="P:proteolysis"/>
    <property type="evidence" value="ECO:0007669"/>
    <property type="project" value="InterPro"/>
</dbReference>
<dbReference type="Gene3D" id="3.40.710.10">
    <property type="entry name" value="DD-peptidase/beta-lactamase superfamily"/>
    <property type="match status" value="1"/>
</dbReference>
<evidence type="ECO:0000256" key="3">
    <source>
        <dbReference type="ARBA" id="ARBA00022801"/>
    </source>
</evidence>
<feature type="region of interest" description="Disordered" evidence="10">
    <location>
        <begin position="368"/>
        <end position="397"/>
    </location>
</feature>
<feature type="signal peptide" evidence="12">
    <location>
        <begin position="1"/>
        <end position="26"/>
    </location>
</feature>
<evidence type="ECO:0000256" key="11">
    <source>
        <dbReference type="SAM" id="Phobius"/>
    </source>
</evidence>
<feature type="region of interest" description="Disordered" evidence="10">
    <location>
        <begin position="30"/>
        <end position="94"/>
    </location>
</feature>
<feature type="compositionally biased region" description="Pro residues" evidence="10">
    <location>
        <begin position="74"/>
        <end position="85"/>
    </location>
</feature>